<dbReference type="InterPro" id="IPR003340">
    <property type="entry name" value="B3_DNA-bd"/>
</dbReference>
<dbReference type="Proteomes" id="UP001234989">
    <property type="component" value="Chromosome 5"/>
</dbReference>
<keyword evidence="3" id="KW-0238">DNA-binding</keyword>
<evidence type="ECO:0000256" key="4">
    <source>
        <dbReference type="ARBA" id="ARBA00023163"/>
    </source>
</evidence>
<sequence>FPPKFAKSVSHLIDREINLEDSCELLWRVTISNHNGSLPIKHGWSEFSSKHDVKVGEFIVFHYVPIDEHFIVQIFGTSGCEKRIYPQEISLVVELHQIK</sequence>
<dbReference type="PROSITE" id="PS50863">
    <property type="entry name" value="B3"/>
    <property type="match status" value="1"/>
</dbReference>
<dbReference type="CDD" id="cd10017">
    <property type="entry name" value="B3_DNA"/>
    <property type="match status" value="1"/>
</dbReference>
<accession>A0AAF0QWA7</accession>
<evidence type="ECO:0000259" key="6">
    <source>
        <dbReference type="PROSITE" id="PS50863"/>
    </source>
</evidence>
<comment type="subcellular location">
    <subcellularLocation>
        <location evidence="1">Nucleus</location>
    </subcellularLocation>
</comment>
<keyword evidence="4" id="KW-0804">Transcription</keyword>
<protein>
    <recommendedName>
        <fullName evidence="6">TF-B3 domain-containing protein</fullName>
    </recommendedName>
</protein>
<evidence type="ECO:0000256" key="5">
    <source>
        <dbReference type="ARBA" id="ARBA00023242"/>
    </source>
</evidence>
<feature type="non-terminal residue" evidence="7">
    <location>
        <position position="1"/>
    </location>
</feature>
<evidence type="ECO:0000313" key="8">
    <source>
        <dbReference type="Proteomes" id="UP001234989"/>
    </source>
</evidence>
<evidence type="ECO:0000256" key="3">
    <source>
        <dbReference type="ARBA" id="ARBA00023125"/>
    </source>
</evidence>
<evidence type="ECO:0000256" key="1">
    <source>
        <dbReference type="ARBA" id="ARBA00004123"/>
    </source>
</evidence>
<proteinExistence type="predicted"/>
<reference evidence="7" key="1">
    <citation type="submission" date="2023-08" db="EMBL/GenBank/DDBJ databases">
        <title>A de novo genome assembly of Solanum verrucosum Schlechtendal, a Mexican diploid species geographically isolated from the other diploid A-genome species in potato relatives.</title>
        <authorList>
            <person name="Hosaka K."/>
        </authorList>
    </citation>
    <scope>NUCLEOTIDE SEQUENCE</scope>
    <source>
        <tissue evidence="7">Young leaves</tissue>
    </source>
</reference>
<dbReference type="Pfam" id="PF02362">
    <property type="entry name" value="B3"/>
    <property type="match status" value="1"/>
</dbReference>
<dbReference type="GO" id="GO:0005634">
    <property type="term" value="C:nucleus"/>
    <property type="evidence" value="ECO:0007669"/>
    <property type="project" value="UniProtKB-SubCell"/>
</dbReference>
<keyword evidence="8" id="KW-1185">Reference proteome</keyword>
<gene>
    <name evidence="7" type="ORF">MTR67_024031</name>
</gene>
<evidence type="ECO:0000313" key="7">
    <source>
        <dbReference type="EMBL" id="WMV30646.1"/>
    </source>
</evidence>
<dbReference type="PANTHER" id="PTHR31920:SF112">
    <property type="entry name" value="TF-B3 DOMAIN-CONTAINING PROTEIN"/>
    <property type="match status" value="1"/>
</dbReference>
<dbReference type="SUPFAM" id="SSF101936">
    <property type="entry name" value="DNA-binding pseudobarrel domain"/>
    <property type="match status" value="1"/>
</dbReference>
<dbReference type="Gene3D" id="2.40.330.10">
    <property type="entry name" value="DNA-binding pseudobarrel domain"/>
    <property type="match status" value="1"/>
</dbReference>
<name>A0AAF0QWA7_SOLVR</name>
<dbReference type="GO" id="GO:0003677">
    <property type="term" value="F:DNA binding"/>
    <property type="evidence" value="ECO:0007669"/>
    <property type="project" value="UniProtKB-KW"/>
</dbReference>
<dbReference type="PANTHER" id="PTHR31920">
    <property type="entry name" value="B3 DOMAIN-CONTAINING"/>
    <property type="match status" value="1"/>
</dbReference>
<dbReference type="InterPro" id="IPR050655">
    <property type="entry name" value="Plant_B3_domain"/>
</dbReference>
<feature type="domain" description="TF-B3" evidence="6">
    <location>
        <begin position="1"/>
        <end position="78"/>
    </location>
</feature>
<keyword evidence="2" id="KW-0805">Transcription regulation</keyword>
<dbReference type="AlphaFoldDB" id="A0AAF0QWA7"/>
<keyword evidence="5" id="KW-0539">Nucleus</keyword>
<dbReference type="InterPro" id="IPR015300">
    <property type="entry name" value="DNA-bd_pseudobarrel_sf"/>
</dbReference>
<organism evidence="7 8">
    <name type="scientific">Solanum verrucosum</name>
    <dbReference type="NCBI Taxonomy" id="315347"/>
    <lineage>
        <taxon>Eukaryota</taxon>
        <taxon>Viridiplantae</taxon>
        <taxon>Streptophyta</taxon>
        <taxon>Embryophyta</taxon>
        <taxon>Tracheophyta</taxon>
        <taxon>Spermatophyta</taxon>
        <taxon>Magnoliopsida</taxon>
        <taxon>eudicotyledons</taxon>
        <taxon>Gunneridae</taxon>
        <taxon>Pentapetalae</taxon>
        <taxon>asterids</taxon>
        <taxon>lamiids</taxon>
        <taxon>Solanales</taxon>
        <taxon>Solanaceae</taxon>
        <taxon>Solanoideae</taxon>
        <taxon>Solaneae</taxon>
        <taxon>Solanum</taxon>
    </lineage>
</organism>
<dbReference type="EMBL" id="CP133616">
    <property type="protein sequence ID" value="WMV30646.1"/>
    <property type="molecule type" value="Genomic_DNA"/>
</dbReference>
<evidence type="ECO:0000256" key="2">
    <source>
        <dbReference type="ARBA" id="ARBA00023015"/>
    </source>
</evidence>